<comment type="caution">
    <text evidence="1">The sequence shown here is derived from an EMBL/GenBank/DDBJ whole genome shotgun (WGS) entry which is preliminary data.</text>
</comment>
<accession>A0ACB9J3H7</accession>
<organism evidence="1 2">
    <name type="scientific">Smallanthus sonchifolius</name>
    <dbReference type="NCBI Taxonomy" id="185202"/>
    <lineage>
        <taxon>Eukaryota</taxon>
        <taxon>Viridiplantae</taxon>
        <taxon>Streptophyta</taxon>
        <taxon>Embryophyta</taxon>
        <taxon>Tracheophyta</taxon>
        <taxon>Spermatophyta</taxon>
        <taxon>Magnoliopsida</taxon>
        <taxon>eudicotyledons</taxon>
        <taxon>Gunneridae</taxon>
        <taxon>Pentapetalae</taxon>
        <taxon>asterids</taxon>
        <taxon>campanulids</taxon>
        <taxon>Asterales</taxon>
        <taxon>Asteraceae</taxon>
        <taxon>Asteroideae</taxon>
        <taxon>Heliantheae alliance</taxon>
        <taxon>Millerieae</taxon>
        <taxon>Smallanthus</taxon>
    </lineage>
</organism>
<sequence>MHYICHEKNLRNQRDIKPDNLLLDRYGHLRLSDFDLCKPLDCGTSEEKNFTTLDNVSNSTSEGNTRDFVSYIADKFLFF</sequence>
<dbReference type="EMBL" id="CM042022">
    <property type="protein sequence ID" value="KAI3815003.1"/>
    <property type="molecule type" value="Genomic_DNA"/>
</dbReference>
<reference evidence="1 2" key="2">
    <citation type="journal article" date="2022" name="Mol. Ecol. Resour.">
        <title>The genomes of chicory, endive, great burdock and yacon provide insights into Asteraceae paleo-polyploidization history and plant inulin production.</title>
        <authorList>
            <person name="Fan W."/>
            <person name="Wang S."/>
            <person name="Wang H."/>
            <person name="Wang A."/>
            <person name="Jiang F."/>
            <person name="Liu H."/>
            <person name="Zhao H."/>
            <person name="Xu D."/>
            <person name="Zhang Y."/>
        </authorList>
    </citation>
    <scope>NUCLEOTIDE SEQUENCE [LARGE SCALE GENOMIC DNA]</scope>
    <source>
        <strain evidence="2">cv. Yunnan</strain>
        <tissue evidence="1">Leaves</tissue>
    </source>
</reference>
<evidence type="ECO:0000313" key="1">
    <source>
        <dbReference type="EMBL" id="KAI3815003.1"/>
    </source>
</evidence>
<name>A0ACB9J3H7_9ASTR</name>
<keyword evidence="2" id="KW-1185">Reference proteome</keyword>
<gene>
    <name evidence="1" type="ORF">L1987_14653</name>
</gene>
<proteinExistence type="predicted"/>
<protein>
    <submittedName>
        <fullName evidence="1">Uncharacterized protein</fullName>
    </submittedName>
</protein>
<evidence type="ECO:0000313" key="2">
    <source>
        <dbReference type="Proteomes" id="UP001056120"/>
    </source>
</evidence>
<dbReference type="Proteomes" id="UP001056120">
    <property type="component" value="Linkage Group LG05"/>
</dbReference>
<reference evidence="2" key="1">
    <citation type="journal article" date="2022" name="Mol. Ecol. Resour.">
        <title>The genomes of chicory, endive, great burdock and yacon provide insights into Asteraceae palaeo-polyploidization history and plant inulin production.</title>
        <authorList>
            <person name="Fan W."/>
            <person name="Wang S."/>
            <person name="Wang H."/>
            <person name="Wang A."/>
            <person name="Jiang F."/>
            <person name="Liu H."/>
            <person name="Zhao H."/>
            <person name="Xu D."/>
            <person name="Zhang Y."/>
        </authorList>
    </citation>
    <scope>NUCLEOTIDE SEQUENCE [LARGE SCALE GENOMIC DNA]</scope>
    <source>
        <strain evidence="2">cv. Yunnan</strain>
    </source>
</reference>